<keyword evidence="6" id="KW-1185">Reference proteome</keyword>
<evidence type="ECO:0000256" key="3">
    <source>
        <dbReference type="ARBA" id="ARBA00025466"/>
    </source>
</evidence>
<dbReference type="Proteomes" id="UP001321473">
    <property type="component" value="Unassembled WGS sequence"/>
</dbReference>
<dbReference type="AlphaFoldDB" id="A0AAQ4EXB3"/>
<evidence type="ECO:0000313" key="5">
    <source>
        <dbReference type="EMBL" id="KAK8779198.1"/>
    </source>
</evidence>
<accession>A0AAQ4EXB3</accession>
<dbReference type="InterPro" id="IPR028002">
    <property type="entry name" value="Myb_DNA-bind_5"/>
</dbReference>
<evidence type="ECO:0000259" key="4">
    <source>
        <dbReference type="PROSITE" id="PS50090"/>
    </source>
</evidence>
<dbReference type="EMBL" id="JARKHS020010053">
    <property type="protein sequence ID" value="KAK8779198.1"/>
    <property type="molecule type" value="Genomic_DNA"/>
</dbReference>
<comment type="caution">
    <text evidence="5">The sequence shown here is derived from an EMBL/GenBank/DDBJ whole genome shotgun (WGS) entry which is preliminary data.</text>
</comment>
<dbReference type="InterPro" id="IPR001005">
    <property type="entry name" value="SANT/Myb"/>
</dbReference>
<dbReference type="Pfam" id="PF13873">
    <property type="entry name" value="Myb_DNA-bind_5"/>
    <property type="match status" value="1"/>
</dbReference>
<reference evidence="5 6" key="1">
    <citation type="journal article" date="2023" name="Arcadia Sci">
        <title>De novo assembly of a long-read Amblyomma americanum tick genome.</title>
        <authorList>
            <person name="Chou S."/>
            <person name="Poskanzer K.E."/>
            <person name="Rollins M."/>
            <person name="Thuy-Boun P.S."/>
        </authorList>
    </citation>
    <scope>NUCLEOTIDE SEQUENCE [LARGE SCALE GENOMIC DNA]</scope>
    <source>
        <strain evidence="5">F_SG_1</strain>
        <tissue evidence="5">Salivary glands</tissue>
    </source>
</reference>
<dbReference type="GO" id="GO:0005634">
    <property type="term" value="C:nucleus"/>
    <property type="evidence" value="ECO:0007669"/>
    <property type="project" value="TreeGrafter"/>
</dbReference>
<dbReference type="PROSITE" id="PS50090">
    <property type="entry name" value="MYB_LIKE"/>
    <property type="match status" value="1"/>
</dbReference>
<organism evidence="5 6">
    <name type="scientific">Amblyomma americanum</name>
    <name type="common">Lone star tick</name>
    <dbReference type="NCBI Taxonomy" id="6943"/>
    <lineage>
        <taxon>Eukaryota</taxon>
        <taxon>Metazoa</taxon>
        <taxon>Ecdysozoa</taxon>
        <taxon>Arthropoda</taxon>
        <taxon>Chelicerata</taxon>
        <taxon>Arachnida</taxon>
        <taxon>Acari</taxon>
        <taxon>Parasitiformes</taxon>
        <taxon>Ixodida</taxon>
        <taxon>Ixodoidea</taxon>
        <taxon>Ixodidae</taxon>
        <taxon>Amblyomminae</taxon>
        <taxon>Amblyomma</taxon>
    </lineage>
</organism>
<dbReference type="PANTHER" id="PTHR23098">
    <property type="entry name" value="AGAP001331-PA-RELATED"/>
    <property type="match status" value="1"/>
</dbReference>
<gene>
    <name evidence="5" type="ORF">V5799_019460</name>
</gene>
<evidence type="ECO:0000256" key="1">
    <source>
        <dbReference type="ARBA" id="ARBA00011764"/>
    </source>
</evidence>
<protein>
    <recommendedName>
        <fullName evidence="2">Regulatory protein zeste</fullName>
    </recommendedName>
</protein>
<feature type="domain" description="Myb-like" evidence="4">
    <location>
        <begin position="7"/>
        <end position="79"/>
    </location>
</feature>
<sequence>MDSQPANKRMKSTHWSEDEKLDLVRLVGEQRTPLFAKFNSSITRKKREQAWAGITYILNCRHRVRRGVKECKKQWQNLKQQLKTALQWARQHDRQSGAGRNEHEIPAQLEAVRDVLGPQNPVLVGLSGGIDLSEGTTGDQQVLSCDAAVPGPSGQQTANTGTDSTEYYTNYDLCS</sequence>
<comment type="function">
    <text evidence="3">Involved in transvection phenomena (= synapsis-dependent gene expression), where the synaptic pairing of chromosomes carrying genes with which zeste interacts influences the expression of these genes. Zeste binds to DNA and stimulates transcription from a nearby promoter.</text>
</comment>
<dbReference type="PANTHER" id="PTHR23098:SF16">
    <property type="entry name" value="REGULATORY PROTEIN ZESTE"/>
    <property type="match status" value="1"/>
</dbReference>
<comment type="subunit">
    <text evidence="1">Self-associates forming complexes of several hundred monomers.</text>
</comment>
<evidence type="ECO:0000313" key="6">
    <source>
        <dbReference type="Proteomes" id="UP001321473"/>
    </source>
</evidence>
<evidence type="ECO:0000256" key="2">
    <source>
        <dbReference type="ARBA" id="ARBA00016807"/>
    </source>
</evidence>
<name>A0AAQ4EXB3_AMBAM</name>
<dbReference type="Gene3D" id="1.10.10.60">
    <property type="entry name" value="Homeodomain-like"/>
    <property type="match status" value="1"/>
</dbReference>
<proteinExistence type="predicted"/>